<feature type="transmembrane region" description="Helical" evidence="1">
    <location>
        <begin position="175"/>
        <end position="200"/>
    </location>
</feature>
<feature type="transmembrane region" description="Helical" evidence="1">
    <location>
        <begin position="82"/>
        <end position="105"/>
    </location>
</feature>
<evidence type="ECO:0000256" key="2">
    <source>
        <dbReference type="SAM" id="MobiDB-lite"/>
    </source>
</evidence>
<evidence type="ECO:0000256" key="1">
    <source>
        <dbReference type="PROSITE-ProRule" id="PRU00244"/>
    </source>
</evidence>
<reference evidence="4 5" key="1">
    <citation type="submission" date="2023-04" db="EMBL/GenBank/DDBJ databases">
        <title>Forest soil microbial communities from Buena Vista Peninsula, Colon Province, Panama.</title>
        <authorList>
            <person name="Bouskill N."/>
        </authorList>
    </citation>
    <scope>NUCLEOTIDE SEQUENCE [LARGE SCALE GENOMIC DNA]</scope>
    <source>
        <strain evidence="4 5">GGS1</strain>
    </source>
</reference>
<evidence type="ECO:0000313" key="5">
    <source>
        <dbReference type="Proteomes" id="UP001160499"/>
    </source>
</evidence>
<accession>A0ABT6LVU3</accession>
<feature type="domain" description="MHYT" evidence="3">
    <location>
        <begin position="10"/>
        <end position="199"/>
    </location>
</feature>
<feature type="transmembrane region" description="Helical" evidence="1">
    <location>
        <begin position="140"/>
        <end position="163"/>
    </location>
</feature>
<dbReference type="Proteomes" id="UP001160499">
    <property type="component" value="Unassembled WGS sequence"/>
</dbReference>
<feature type="compositionally biased region" description="Polar residues" evidence="2">
    <location>
        <begin position="298"/>
        <end position="308"/>
    </location>
</feature>
<comment type="caution">
    <text evidence="4">The sequence shown here is derived from an EMBL/GenBank/DDBJ whole genome shotgun (WGS) entry which is preliminary data.</text>
</comment>
<dbReference type="PANTHER" id="PTHR35152:SF1">
    <property type="entry name" value="DOMAIN SIGNALLING PROTEIN, PUTATIVE (AFU_ORTHOLOGUE AFUA_5G11310)-RELATED"/>
    <property type="match status" value="1"/>
</dbReference>
<protein>
    <submittedName>
        <fullName evidence="4">NO-binding membrane sensor protein with MHYT domain</fullName>
    </submittedName>
</protein>
<proteinExistence type="predicted"/>
<evidence type="ECO:0000259" key="3">
    <source>
        <dbReference type="PROSITE" id="PS50924"/>
    </source>
</evidence>
<feature type="compositionally biased region" description="Pro residues" evidence="2">
    <location>
        <begin position="373"/>
        <end position="391"/>
    </location>
</feature>
<keyword evidence="5" id="KW-1185">Reference proteome</keyword>
<feature type="transmembrane region" description="Helical" evidence="1">
    <location>
        <begin position="46"/>
        <end position="70"/>
    </location>
</feature>
<gene>
    <name evidence="4" type="ORF">M2283_007785</name>
</gene>
<dbReference type="PROSITE" id="PS50924">
    <property type="entry name" value="MHYT"/>
    <property type="match status" value="1"/>
</dbReference>
<dbReference type="InterPro" id="IPR005330">
    <property type="entry name" value="MHYT_dom"/>
</dbReference>
<feature type="compositionally biased region" description="Low complexity" evidence="2">
    <location>
        <begin position="327"/>
        <end position="341"/>
    </location>
</feature>
<dbReference type="Pfam" id="PF03707">
    <property type="entry name" value="MHYT"/>
    <property type="match status" value="2"/>
</dbReference>
<feature type="transmembrane region" description="Helical" evidence="1">
    <location>
        <begin position="12"/>
        <end position="34"/>
    </location>
</feature>
<evidence type="ECO:0000313" key="4">
    <source>
        <dbReference type="EMBL" id="MDH6220445.1"/>
    </source>
</evidence>
<dbReference type="PANTHER" id="PTHR35152">
    <property type="entry name" value="DOMAIN SIGNALLING PROTEIN, PUTATIVE (AFU_ORTHOLOGUE AFUA_5G11310)-RELATED"/>
    <property type="match status" value="1"/>
</dbReference>
<name>A0ABT6LVU3_9ACTN</name>
<sequence>MNGTIDGFRYGAVTPVAAYLMACLGGALGLRCIVRSLLDEESWKPGWLALGAASIGCGIWTMHFIAMLGFQVEETGIRYNVGLTVLSLGVAIVVVAIGVFIVGYLGAGRTTLAVAGVITGLGVAAMHYLGMAAMQLNGDIQYSVVTVALSVLIAIVAATAALWAAVSIRGFLTSLAASLVMGIAVSGMHYTGMAAVAVHVHSSGNGSYSGDSPTSLLLPMLLGPAVFLLLAGVVVMFDPLLVLGDGEWNRNPSASSRRSAGKTSAADDPAEGPGARSRGTLFDRTDAPARPGPDAHASTGSTSRQSRVASGGRHRDPSRAAPGRPQAPTGTTGSGRPTGAANGSGAVRPPEPLRTTTSAPRSAPTSARRQGPPAGPPQGPYGPPQPAPRQAPPRAQEW</sequence>
<feature type="transmembrane region" description="Helical" evidence="1">
    <location>
        <begin position="220"/>
        <end position="243"/>
    </location>
</feature>
<feature type="region of interest" description="Disordered" evidence="2">
    <location>
        <begin position="248"/>
        <end position="398"/>
    </location>
</feature>
<feature type="compositionally biased region" description="Low complexity" evidence="2">
    <location>
        <begin position="354"/>
        <end position="372"/>
    </location>
</feature>
<keyword evidence="1" id="KW-1133">Transmembrane helix</keyword>
<organism evidence="4 5">
    <name type="scientific">Streptomyces pseudovenezuelae</name>
    <dbReference type="NCBI Taxonomy" id="67350"/>
    <lineage>
        <taxon>Bacteria</taxon>
        <taxon>Bacillati</taxon>
        <taxon>Actinomycetota</taxon>
        <taxon>Actinomycetes</taxon>
        <taxon>Kitasatosporales</taxon>
        <taxon>Streptomycetaceae</taxon>
        <taxon>Streptomyces</taxon>
        <taxon>Streptomyces aurantiacus group</taxon>
    </lineage>
</organism>
<keyword evidence="1" id="KW-0812">Transmembrane</keyword>
<feature type="transmembrane region" description="Helical" evidence="1">
    <location>
        <begin position="112"/>
        <end position="134"/>
    </location>
</feature>
<keyword evidence="1" id="KW-0472">Membrane</keyword>
<dbReference type="EMBL" id="JARXVH010000016">
    <property type="protein sequence ID" value="MDH6220445.1"/>
    <property type="molecule type" value="Genomic_DNA"/>
</dbReference>